<gene>
    <name evidence="1" type="ORF">I9063_003328</name>
</gene>
<evidence type="ECO:0000313" key="2">
    <source>
        <dbReference type="Proteomes" id="UP000855421"/>
    </source>
</evidence>
<dbReference type="EMBL" id="DACTBT010000061">
    <property type="protein sequence ID" value="HAT4299904.1"/>
    <property type="molecule type" value="Genomic_DNA"/>
</dbReference>
<organism evidence="1 2">
    <name type="scientific">Clostridium perfringens</name>
    <dbReference type="NCBI Taxonomy" id="1502"/>
    <lineage>
        <taxon>Bacteria</taxon>
        <taxon>Bacillati</taxon>
        <taxon>Bacillota</taxon>
        <taxon>Clostridia</taxon>
        <taxon>Eubacteriales</taxon>
        <taxon>Clostridiaceae</taxon>
        <taxon>Clostridium</taxon>
    </lineage>
</organism>
<reference evidence="1" key="2">
    <citation type="submission" date="2020-07" db="EMBL/GenBank/DDBJ databases">
        <authorList>
            <consortium name="NCBI Pathogen Detection Project"/>
        </authorList>
    </citation>
    <scope>NUCLEOTIDE SEQUENCE</scope>
    <source>
        <strain evidence="1">C25</strain>
    </source>
</reference>
<dbReference type="Pfam" id="PF04860">
    <property type="entry name" value="Phage_portal"/>
    <property type="match status" value="1"/>
</dbReference>
<proteinExistence type="predicted"/>
<dbReference type="InterPro" id="IPR006944">
    <property type="entry name" value="Phage/GTA_portal"/>
</dbReference>
<evidence type="ECO:0000313" key="1">
    <source>
        <dbReference type="EMBL" id="HAT4299904.1"/>
    </source>
</evidence>
<sequence length="402" mass="46001">MTKMLNGDRAVFTQFGNDVYASDVVLNCVRCIATEISKLQPKHIRTDSNSGIQKEVNSDLNRLLKFGPNPLMTTSDFLEKIVWLREKTKNCFIYPSYVYVKDKSTGKTSKKFTGLWPLNPVQVDILQDELNTLFLKFYWEDGTNSTLPYNEVIHWRKDFNAHNFMGGPEDGVSHDETLLKTLKINETLLQGIDKSIKASFSIRGIIKINSMMNDEKQEEERTAFEKKLNNSKSGILPIDMKSEYIPLDFNPVTVDKEILEFIQYKILNHYGVSLPILRGDFTEEEFQAFYEKTLEPMVISLGRSFSKVLFSEGELNFGNEIVFYDYGLNFTNTANKIKAVDILSRVGVLTGNQIASMFGFPPYEGGEVRIMSLNYINKDIADSYQMSKFKKKVGEKNGKNKK</sequence>
<dbReference type="Proteomes" id="UP000855421">
    <property type="component" value="Unassembled WGS sequence"/>
</dbReference>
<reference evidence="1" key="1">
    <citation type="journal article" date="2018" name="Genome Biol.">
        <title>SKESA: strategic k-mer extension for scrupulous assemblies.</title>
        <authorList>
            <person name="Souvorov A."/>
            <person name="Agarwala R."/>
            <person name="Lipman D.J."/>
        </authorList>
    </citation>
    <scope>NUCLEOTIDE SEQUENCE</scope>
    <source>
        <strain evidence="1">C25</strain>
    </source>
</reference>
<protein>
    <submittedName>
        <fullName evidence="1">Phage portal protein</fullName>
    </submittedName>
</protein>
<accession>A0AAN5NE89</accession>
<dbReference type="AlphaFoldDB" id="A0AAN5NE89"/>
<comment type="caution">
    <text evidence="1">The sequence shown here is derived from an EMBL/GenBank/DDBJ whole genome shotgun (WGS) entry which is preliminary data.</text>
</comment>
<name>A0AAN5NE89_CLOPF</name>